<evidence type="ECO:0000256" key="4">
    <source>
        <dbReference type="ARBA" id="ARBA00023136"/>
    </source>
</evidence>
<accession>A0A9D3XHD2</accession>
<keyword evidence="7" id="KW-1185">Reference proteome</keyword>
<feature type="transmembrane region" description="Helical" evidence="5">
    <location>
        <begin position="199"/>
        <end position="219"/>
    </location>
</feature>
<name>A0A9D3XHD2_9SAUR</name>
<dbReference type="PANTHER" id="PTHR10671">
    <property type="entry name" value="EPITHELIAL MEMBRANE PROTEIN-RELATED"/>
    <property type="match status" value="1"/>
</dbReference>
<protein>
    <submittedName>
        <fullName evidence="6">Uncharacterized protein</fullName>
    </submittedName>
</protein>
<evidence type="ECO:0000256" key="3">
    <source>
        <dbReference type="ARBA" id="ARBA00022989"/>
    </source>
</evidence>
<dbReference type="Gene3D" id="1.20.140.150">
    <property type="match status" value="3"/>
</dbReference>
<dbReference type="EMBL" id="JAHDVG010000471">
    <property type="protein sequence ID" value="KAH1179977.1"/>
    <property type="molecule type" value="Genomic_DNA"/>
</dbReference>
<proteinExistence type="predicted"/>
<feature type="transmembrane region" description="Helical" evidence="5">
    <location>
        <begin position="90"/>
        <end position="114"/>
    </location>
</feature>
<evidence type="ECO:0000256" key="1">
    <source>
        <dbReference type="ARBA" id="ARBA00004141"/>
    </source>
</evidence>
<feature type="transmembrane region" description="Helical" evidence="5">
    <location>
        <begin position="231"/>
        <end position="252"/>
    </location>
</feature>
<reference evidence="6" key="1">
    <citation type="submission" date="2021-09" db="EMBL/GenBank/DDBJ databases">
        <title>The genome of Mauremys mutica provides insights into the evolution of semi-aquatic lifestyle.</title>
        <authorList>
            <person name="Gong S."/>
            <person name="Gao Y."/>
        </authorList>
    </citation>
    <scope>NUCLEOTIDE SEQUENCE</scope>
    <source>
        <strain evidence="6">MM-2020</strain>
        <tissue evidence="6">Muscle</tissue>
    </source>
</reference>
<dbReference type="AlphaFoldDB" id="A0A9D3XHD2"/>
<comment type="caution">
    <text evidence="6">The sequence shown here is derived from an EMBL/GenBank/DDBJ whole genome shotgun (WGS) entry which is preliminary data.</text>
</comment>
<dbReference type="Proteomes" id="UP000827986">
    <property type="component" value="Unassembled WGS sequence"/>
</dbReference>
<comment type="subcellular location">
    <subcellularLocation>
        <location evidence="1">Membrane</location>
        <topology evidence="1">Multi-pass membrane protein</topology>
    </subcellularLocation>
</comment>
<dbReference type="GO" id="GO:0005886">
    <property type="term" value="C:plasma membrane"/>
    <property type="evidence" value="ECO:0007669"/>
    <property type="project" value="TreeGrafter"/>
</dbReference>
<dbReference type="Pfam" id="PF00822">
    <property type="entry name" value="PMP22_Claudin"/>
    <property type="match status" value="2"/>
</dbReference>
<gene>
    <name evidence="6" type="ORF">KIL84_006027</name>
</gene>
<organism evidence="6 7">
    <name type="scientific">Mauremys mutica</name>
    <name type="common">yellowpond turtle</name>
    <dbReference type="NCBI Taxonomy" id="74926"/>
    <lineage>
        <taxon>Eukaryota</taxon>
        <taxon>Metazoa</taxon>
        <taxon>Chordata</taxon>
        <taxon>Craniata</taxon>
        <taxon>Vertebrata</taxon>
        <taxon>Euteleostomi</taxon>
        <taxon>Archelosauria</taxon>
        <taxon>Testudinata</taxon>
        <taxon>Testudines</taxon>
        <taxon>Cryptodira</taxon>
        <taxon>Durocryptodira</taxon>
        <taxon>Testudinoidea</taxon>
        <taxon>Geoemydidae</taxon>
        <taxon>Geoemydinae</taxon>
        <taxon>Mauremys</taxon>
    </lineage>
</organism>
<sequence length="302" mass="32151">MVPLSPLDSWFPAASFKAIRALLLFALLASCVAVASLLVSVRPFARWRGARFLVSATANFIAGLLVLISVVLFTAHVMLDSVNPQARASFQWAFFLAWTLCPLFVLSGILALFVHSSCPVREPGLCPVAARREMLACSVGSCLLAVLSLVLLCMALFTDYWLLALGPSSTGHSGLWQECVAGVCVSPAHATGYIQATRAFLILGALATAASVLCLLLSLTSCVHIPVSTSLLASIAAFTAGSCTLVAMGVYTGESWHKNQDGQIQLTFEWSFYLGWAALPLLALSGTFALVAHQRHVGYESL</sequence>
<feature type="transmembrane region" description="Helical" evidence="5">
    <location>
        <begin position="135"/>
        <end position="157"/>
    </location>
</feature>
<keyword evidence="4 5" id="KW-0472">Membrane</keyword>
<dbReference type="InterPro" id="IPR004031">
    <property type="entry name" value="PMP22/EMP/MP20/Claudin"/>
</dbReference>
<feature type="transmembrane region" description="Helical" evidence="5">
    <location>
        <begin position="52"/>
        <end position="78"/>
    </location>
</feature>
<evidence type="ECO:0000256" key="5">
    <source>
        <dbReference type="SAM" id="Phobius"/>
    </source>
</evidence>
<evidence type="ECO:0000256" key="2">
    <source>
        <dbReference type="ARBA" id="ARBA00022692"/>
    </source>
</evidence>
<dbReference type="InterPro" id="IPR050579">
    <property type="entry name" value="PMP-22/EMP/MP20-like"/>
</dbReference>
<evidence type="ECO:0000313" key="6">
    <source>
        <dbReference type="EMBL" id="KAH1179977.1"/>
    </source>
</evidence>
<dbReference type="PANTHER" id="PTHR10671:SF34">
    <property type="entry name" value="PROTEIN NKG7"/>
    <property type="match status" value="1"/>
</dbReference>
<keyword evidence="2 5" id="KW-0812">Transmembrane</keyword>
<feature type="transmembrane region" description="Helical" evidence="5">
    <location>
        <begin position="20"/>
        <end position="40"/>
    </location>
</feature>
<evidence type="ECO:0000313" key="7">
    <source>
        <dbReference type="Proteomes" id="UP000827986"/>
    </source>
</evidence>
<feature type="transmembrane region" description="Helical" evidence="5">
    <location>
        <begin position="272"/>
        <end position="292"/>
    </location>
</feature>
<keyword evidence="3 5" id="KW-1133">Transmembrane helix</keyword>